<dbReference type="EMBL" id="WHPF01000015">
    <property type="protein sequence ID" value="NNV57477.1"/>
    <property type="molecule type" value="Genomic_DNA"/>
</dbReference>
<sequence>MTKHHFSLLALGDSYTIGEAVPLHQSFPYQAIQLLRQKGLHFYAPEIIAQTGFTTFELAEQILHTKLNDQYDFVTLLIGVNNQYRGLPVKEYKQDVEFLLHKAIHFAAVKTERVLVLSIPDWGVTPFAQQLKKPNISKEIDAFNAHNAAIAKQYGVHYINITQHSRAIEGDSSFLAADGLHYSGKTYAYWAAEVADRIAAIIKQ</sequence>
<accession>A0A8J8FHG1</accession>
<dbReference type="Pfam" id="PF13472">
    <property type="entry name" value="Lipase_GDSL_2"/>
    <property type="match status" value="1"/>
</dbReference>
<dbReference type="InterPro" id="IPR036514">
    <property type="entry name" value="SGNH_hydro_sf"/>
</dbReference>
<name>A0A8J8FHG1_9BACT</name>
<dbReference type="CDD" id="cd01832">
    <property type="entry name" value="SGNH_hydrolase_like_1"/>
    <property type="match status" value="1"/>
</dbReference>
<dbReference type="SUPFAM" id="SSF52266">
    <property type="entry name" value="SGNH hydrolase"/>
    <property type="match status" value="1"/>
</dbReference>
<evidence type="ECO:0000313" key="2">
    <source>
        <dbReference type="EMBL" id="NNV57477.1"/>
    </source>
</evidence>
<evidence type="ECO:0000259" key="1">
    <source>
        <dbReference type="Pfam" id="PF13472"/>
    </source>
</evidence>
<keyword evidence="3" id="KW-1185">Reference proteome</keyword>
<comment type="caution">
    <text evidence="2">The sequence shown here is derived from an EMBL/GenBank/DDBJ whole genome shotgun (WGS) entry which is preliminary data.</text>
</comment>
<dbReference type="AlphaFoldDB" id="A0A8J8FHG1"/>
<dbReference type="InterPro" id="IPR013830">
    <property type="entry name" value="SGNH_hydro"/>
</dbReference>
<organism evidence="2 3">
    <name type="scientific">Limnovirga soli</name>
    <dbReference type="NCBI Taxonomy" id="2656915"/>
    <lineage>
        <taxon>Bacteria</taxon>
        <taxon>Pseudomonadati</taxon>
        <taxon>Bacteroidota</taxon>
        <taxon>Chitinophagia</taxon>
        <taxon>Chitinophagales</taxon>
        <taxon>Chitinophagaceae</taxon>
        <taxon>Limnovirga</taxon>
    </lineage>
</organism>
<dbReference type="RefSeq" id="WP_171609423.1">
    <property type="nucleotide sequence ID" value="NZ_WHPF01000015.1"/>
</dbReference>
<feature type="domain" description="SGNH hydrolase-type esterase" evidence="1">
    <location>
        <begin position="10"/>
        <end position="188"/>
    </location>
</feature>
<keyword evidence="2" id="KW-0378">Hydrolase</keyword>
<proteinExistence type="predicted"/>
<dbReference type="GO" id="GO:0016788">
    <property type="term" value="F:hydrolase activity, acting on ester bonds"/>
    <property type="evidence" value="ECO:0007669"/>
    <property type="project" value="UniProtKB-ARBA"/>
</dbReference>
<evidence type="ECO:0000313" key="3">
    <source>
        <dbReference type="Proteomes" id="UP000598971"/>
    </source>
</evidence>
<dbReference type="Gene3D" id="3.40.50.1110">
    <property type="entry name" value="SGNH hydrolase"/>
    <property type="match status" value="1"/>
</dbReference>
<dbReference type="Proteomes" id="UP000598971">
    <property type="component" value="Unassembled WGS sequence"/>
</dbReference>
<gene>
    <name evidence="2" type="ORF">GD597_18535</name>
</gene>
<reference evidence="2" key="1">
    <citation type="submission" date="2019-10" db="EMBL/GenBank/DDBJ databases">
        <title>Draft genome sequence of Panacibacter sp. KCS-6.</title>
        <authorList>
            <person name="Yim K.J."/>
        </authorList>
    </citation>
    <scope>NUCLEOTIDE SEQUENCE</scope>
    <source>
        <strain evidence="2">KCS-6</strain>
    </source>
</reference>
<protein>
    <submittedName>
        <fullName evidence="2">SGNH/GDSL hydrolase family protein</fullName>
    </submittedName>
</protein>